<accession>A0A542SLM7</accession>
<keyword evidence="8" id="KW-1185">Reference proteome</keyword>
<evidence type="ECO:0000313" key="8">
    <source>
        <dbReference type="Proteomes" id="UP000316181"/>
    </source>
</evidence>
<dbReference type="InterPro" id="IPR053924">
    <property type="entry name" value="RecX_HTH_2nd"/>
</dbReference>
<dbReference type="RefSeq" id="WP_170207804.1">
    <property type="nucleotide sequence ID" value="NZ_BAAATB010000005.1"/>
</dbReference>
<dbReference type="InterPro" id="IPR036388">
    <property type="entry name" value="WH-like_DNA-bd_sf"/>
</dbReference>
<dbReference type="Gene3D" id="1.10.10.10">
    <property type="entry name" value="Winged helix-like DNA-binding domain superfamily/Winged helix DNA-binding domain"/>
    <property type="match status" value="2"/>
</dbReference>
<dbReference type="PANTHER" id="PTHR33602:SF1">
    <property type="entry name" value="REGULATORY PROTEIN RECX FAMILY PROTEIN"/>
    <property type="match status" value="1"/>
</dbReference>
<proteinExistence type="inferred from homology"/>
<evidence type="ECO:0000256" key="3">
    <source>
        <dbReference type="ARBA" id="ARBA00018111"/>
    </source>
</evidence>
<evidence type="ECO:0000256" key="2">
    <source>
        <dbReference type="ARBA" id="ARBA00009695"/>
    </source>
</evidence>
<sequence>MTAGTKSKEPVDASDYDGARERALRILTAAPQSTGTILHRLVESGYSDDVARCVTQRLVEVALIDDWAYAAARVRSRRDASGWSRRAVSQELAQKRVPADVRAAVLDAEYPADLEADVAAKAALAMVRKLAGREATEAARAIHARLMRRGFGSGVCQDAVRRAGFDRY</sequence>
<protein>
    <recommendedName>
        <fullName evidence="3">Regulatory protein RecX</fullName>
    </recommendedName>
</protein>
<evidence type="ECO:0000259" key="6">
    <source>
        <dbReference type="Pfam" id="PF21982"/>
    </source>
</evidence>
<dbReference type="Pfam" id="PF21982">
    <property type="entry name" value="RecX_HTH1"/>
    <property type="match status" value="1"/>
</dbReference>
<feature type="domain" description="RecX second three-helical" evidence="5">
    <location>
        <begin position="65"/>
        <end position="106"/>
    </location>
</feature>
<evidence type="ECO:0000259" key="5">
    <source>
        <dbReference type="Pfam" id="PF02631"/>
    </source>
</evidence>
<comment type="subcellular location">
    <subcellularLocation>
        <location evidence="1">Cytoplasm</location>
    </subcellularLocation>
</comment>
<reference evidence="7 8" key="1">
    <citation type="submission" date="2019-06" db="EMBL/GenBank/DDBJ databases">
        <title>Sequencing the genomes of 1000 actinobacteria strains.</title>
        <authorList>
            <person name="Klenk H.-P."/>
        </authorList>
    </citation>
    <scope>NUCLEOTIDE SEQUENCE [LARGE SCALE GENOMIC DNA]</scope>
    <source>
        <strain evidence="7 8">DSM 10596</strain>
    </source>
</reference>
<evidence type="ECO:0000313" key="7">
    <source>
        <dbReference type="EMBL" id="TQK75468.1"/>
    </source>
</evidence>
<dbReference type="Proteomes" id="UP000316181">
    <property type="component" value="Unassembled WGS sequence"/>
</dbReference>
<dbReference type="Pfam" id="PF02631">
    <property type="entry name" value="RecX_HTH2"/>
    <property type="match status" value="1"/>
</dbReference>
<name>A0A542SLM7_9MICO</name>
<comment type="similarity">
    <text evidence="2">Belongs to the RecX family.</text>
</comment>
<dbReference type="EMBL" id="VFNV01000001">
    <property type="protein sequence ID" value="TQK75468.1"/>
    <property type="molecule type" value="Genomic_DNA"/>
</dbReference>
<dbReference type="AlphaFoldDB" id="A0A542SLM7"/>
<dbReference type="InterPro" id="IPR003783">
    <property type="entry name" value="Regulatory_RecX"/>
</dbReference>
<keyword evidence="4" id="KW-0963">Cytoplasm</keyword>
<evidence type="ECO:0000256" key="4">
    <source>
        <dbReference type="ARBA" id="ARBA00022490"/>
    </source>
</evidence>
<organism evidence="7 8">
    <name type="scientific">Rarobacter incanus</name>
    <dbReference type="NCBI Taxonomy" id="153494"/>
    <lineage>
        <taxon>Bacteria</taxon>
        <taxon>Bacillati</taxon>
        <taxon>Actinomycetota</taxon>
        <taxon>Actinomycetes</taxon>
        <taxon>Micrococcales</taxon>
        <taxon>Rarobacteraceae</taxon>
        <taxon>Rarobacter</taxon>
    </lineage>
</organism>
<dbReference type="GO" id="GO:0005737">
    <property type="term" value="C:cytoplasm"/>
    <property type="evidence" value="ECO:0007669"/>
    <property type="project" value="UniProtKB-SubCell"/>
</dbReference>
<dbReference type="InterPro" id="IPR053926">
    <property type="entry name" value="RecX_HTH_1st"/>
</dbReference>
<dbReference type="GO" id="GO:0006282">
    <property type="term" value="P:regulation of DNA repair"/>
    <property type="evidence" value="ECO:0007669"/>
    <property type="project" value="InterPro"/>
</dbReference>
<gene>
    <name evidence="7" type="ORF">FB389_0095</name>
</gene>
<evidence type="ECO:0000256" key="1">
    <source>
        <dbReference type="ARBA" id="ARBA00004496"/>
    </source>
</evidence>
<comment type="caution">
    <text evidence="7">The sequence shown here is derived from an EMBL/GenBank/DDBJ whole genome shotgun (WGS) entry which is preliminary data.</text>
</comment>
<dbReference type="PANTHER" id="PTHR33602">
    <property type="entry name" value="REGULATORY PROTEIN RECX FAMILY PROTEIN"/>
    <property type="match status" value="1"/>
</dbReference>
<feature type="domain" description="RecX first three-helical" evidence="6">
    <location>
        <begin position="19"/>
        <end position="58"/>
    </location>
</feature>